<protein>
    <submittedName>
        <fullName evidence="2">Uncharacterized protein</fullName>
    </submittedName>
</protein>
<evidence type="ECO:0000313" key="2">
    <source>
        <dbReference type="EMBL" id="KAK4187095.1"/>
    </source>
</evidence>
<dbReference type="AlphaFoldDB" id="A0AAN6WS04"/>
<evidence type="ECO:0000256" key="1">
    <source>
        <dbReference type="SAM" id="MobiDB-lite"/>
    </source>
</evidence>
<feature type="compositionally biased region" description="Polar residues" evidence="1">
    <location>
        <begin position="348"/>
        <end position="360"/>
    </location>
</feature>
<keyword evidence="3" id="KW-1185">Reference proteome</keyword>
<accession>A0AAN6WS04</accession>
<organism evidence="2 3">
    <name type="scientific">Podospora australis</name>
    <dbReference type="NCBI Taxonomy" id="1536484"/>
    <lineage>
        <taxon>Eukaryota</taxon>
        <taxon>Fungi</taxon>
        <taxon>Dikarya</taxon>
        <taxon>Ascomycota</taxon>
        <taxon>Pezizomycotina</taxon>
        <taxon>Sordariomycetes</taxon>
        <taxon>Sordariomycetidae</taxon>
        <taxon>Sordariales</taxon>
        <taxon>Podosporaceae</taxon>
        <taxon>Podospora</taxon>
    </lineage>
</organism>
<feature type="compositionally biased region" description="Acidic residues" evidence="1">
    <location>
        <begin position="128"/>
        <end position="137"/>
    </location>
</feature>
<proteinExistence type="predicted"/>
<feature type="compositionally biased region" description="Low complexity" evidence="1">
    <location>
        <begin position="453"/>
        <end position="464"/>
    </location>
</feature>
<name>A0AAN6WS04_9PEZI</name>
<dbReference type="EMBL" id="MU864409">
    <property type="protein sequence ID" value="KAK4187095.1"/>
    <property type="molecule type" value="Genomic_DNA"/>
</dbReference>
<dbReference type="Proteomes" id="UP001302126">
    <property type="component" value="Unassembled WGS sequence"/>
</dbReference>
<sequence length="570" mass="62316">MGSEGVPETTRGLFVTAPQSRAAKTYSRKGRANHSVSSLPALKPAVPSLRPRSSTAPQDCRITFGVTKKRWADVSKEVSVSRTQQPRADETEEHEPVDAGEEEEEEHDDSGDRFAEDEEGDQAHDAEVYDAYDDFSSDDPNPSMIAVQGTHVKPPQATVDSVEPEEESEDELAMQSAPATATPSEARRRPGPGRPPLTPASGLRRRPYLIFNQISSNRYKKLPTKQGSEKTHRSGTSATIDLGDGFSGKEAKPSGMVMLTRHGKPLHNPGQNFGPLDTTQTMTPLPKPKRRHREADLDEDNSFGATASKRKRMQKKPTPPTPQKQKPSLVDEQSAEPEPPRPQIRPLRSSQEKTLVNSSDALDKPDGHDGIVTDDGNPVPEPARAKEGINAQAHSTKQHSPQPDVTEAEEGDGNIISAFDASQAQPNLDAANNLPQNPPENGHAHEGADTEAADASAPDAPATDEIVLEDKEDMDLLVIPASDDLPKWPSREWEQRAKDLSSSSWETYMSDSPLLDQREQRAASVPRSSSLPIIVNEPSPRKRRANSDAAVQVSQGLFRRFRDFGNYPTQ</sequence>
<reference evidence="2" key="2">
    <citation type="submission" date="2023-05" db="EMBL/GenBank/DDBJ databases">
        <authorList>
            <consortium name="Lawrence Berkeley National Laboratory"/>
            <person name="Steindorff A."/>
            <person name="Hensen N."/>
            <person name="Bonometti L."/>
            <person name="Westerberg I."/>
            <person name="Brannstrom I.O."/>
            <person name="Guillou S."/>
            <person name="Cros-Aarteil S."/>
            <person name="Calhoun S."/>
            <person name="Haridas S."/>
            <person name="Kuo A."/>
            <person name="Mondo S."/>
            <person name="Pangilinan J."/>
            <person name="Riley R."/>
            <person name="Labutti K."/>
            <person name="Andreopoulos B."/>
            <person name="Lipzen A."/>
            <person name="Chen C."/>
            <person name="Yanf M."/>
            <person name="Daum C."/>
            <person name="Ng V."/>
            <person name="Clum A."/>
            <person name="Ohm R."/>
            <person name="Martin F."/>
            <person name="Silar P."/>
            <person name="Natvig D."/>
            <person name="Lalanne C."/>
            <person name="Gautier V."/>
            <person name="Ament-Velasquez S.L."/>
            <person name="Kruys A."/>
            <person name="Hutchinson M.I."/>
            <person name="Powell A.J."/>
            <person name="Barry K."/>
            <person name="Miller A.N."/>
            <person name="Grigoriev I.V."/>
            <person name="Debuchy R."/>
            <person name="Gladieux P."/>
            <person name="Thoren M.H."/>
            <person name="Johannesson H."/>
        </authorList>
    </citation>
    <scope>NUCLEOTIDE SEQUENCE</scope>
    <source>
        <strain evidence="2">PSN309</strain>
    </source>
</reference>
<reference evidence="2" key="1">
    <citation type="journal article" date="2023" name="Mol. Phylogenet. Evol.">
        <title>Genome-scale phylogeny and comparative genomics of the fungal order Sordariales.</title>
        <authorList>
            <person name="Hensen N."/>
            <person name="Bonometti L."/>
            <person name="Westerberg I."/>
            <person name="Brannstrom I.O."/>
            <person name="Guillou S."/>
            <person name="Cros-Aarteil S."/>
            <person name="Calhoun S."/>
            <person name="Haridas S."/>
            <person name="Kuo A."/>
            <person name="Mondo S."/>
            <person name="Pangilinan J."/>
            <person name="Riley R."/>
            <person name="LaButti K."/>
            <person name="Andreopoulos B."/>
            <person name="Lipzen A."/>
            <person name="Chen C."/>
            <person name="Yan M."/>
            <person name="Daum C."/>
            <person name="Ng V."/>
            <person name="Clum A."/>
            <person name="Steindorff A."/>
            <person name="Ohm R.A."/>
            <person name="Martin F."/>
            <person name="Silar P."/>
            <person name="Natvig D.O."/>
            <person name="Lalanne C."/>
            <person name="Gautier V."/>
            <person name="Ament-Velasquez S.L."/>
            <person name="Kruys A."/>
            <person name="Hutchinson M.I."/>
            <person name="Powell A.J."/>
            <person name="Barry K."/>
            <person name="Miller A.N."/>
            <person name="Grigoriev I.V."/>
            <person name="Debuchy R."/>
            <person name="Gladieux P."/>
            <person name="Hiltunen Thoren M."/>
            <person name="Johannesson H."/>
        </authorList>
    </citation>
    <scope>NUCLEOTIDE SEQUENCE</scope>
    <source>
        <strain evidence="2">PSN309</strain>
    </source>
</reference>
<feature type="compositionally biased region" description="Acidic residues" evidence="1">
    <location>
        <begin position="90"/>
        <end position="120"/>
    </location>
</feature>
<evidence type="ECO:0000313" key="3">
    <source>
        <dbReference type="Proteomes" id="UP001302126"/>
    </source>
</evidence>
<gene>
    <name evidence="2" type="ORF">QBC35DRAFT_249164</name>
</gene>
<feature type="compositionally biased region" description="Acidic residues" evidence="1">
    <location>
        <begin position="162"/>
        <end position="172"/>
    </location>
</feature>
<feature type="compositionally biased region" description="Basic and acidic residues" evidence="1">
    <location>
        <begin position="361"/>
        <end position="371"/>
    </location>
</feature>
<feature type="compositionally biased region" description="Polar residues" evidence="1">
    <location>
        <begin position="392"/>
        <end position="403"/>
    </location>
</feature>
<feature type="region of interest" description="Disordered" evidence="1">
    <location>
        <begin position="516"/>
        <end position="549"/>
    </location>
</feature>
<comment type="caution">
    <text evidence="2">The sequence shown here is derived from an EMBL/GenBank/DDBJ whole genome shotgun (WGS) entry which is preliminary data.</text>
</comment>
<feature type="region of interest" description="Disordered" evidence="1">
    <location>
        <begin position="1"/>
        <end position="464"/>
    </location>
</feature>